<comment type="caution">
    <text evidence="3">The sequence shown here is derived from an EMBL/GenBank/DDBJ whole genome shotgun (WGS) entry which is preliminary data.</text>
</comment>
<dbReference type="AlphaFoldDB" id="A0AAV5KM57"/>
<dbReference type="PANTHER" id="PTHR33463:SF187">
    <property type="entry name" value="AND NB-ARC DOMAIN DISEASE RESISTANCE PROTEIN, PUTATIVE-RELATED"/>
    <property type="match status" value="1"/>
</dbReference>
<dbReference type="InterPro" id="IPR057135">
    <property type="entry name" value="At4g27190-like_LRR"/>
</dbReference>
<dbReference type="PANTHER" id="PTHR33463">
    <property type="entry name" value="NB-ARC DOMAIN-CONTAINING PROTEIN-RELATED"/>
    <property type="match status" value="1"/>
</dbReference>
<dbReference type="Proteomes" id="UP001054252">
    <property type="component" value="Unassembled WGS sequence"/>
</dbReference>
<evidence type="ECO:0000259" key="2">
    <source>
        <dbReference type="Pfam" id="PF23247"/>
    </source>
</evidence>
<accession>A0AAV5KM57</accession>
<protein>
    <recommendedName>
        <fullName evidence="2">Disease resistance protein At4g27190-like leucine-rich repeats domain-containing protein</fullName>
    </recommendedName>
</protein>
<proteinExistence type="predicted"/>
<sequence length="719" mass="83018">MVDNTIWYNSMTSCIETSCIKKLTKLIIHGCDNLEYLFPSSIAIGLLKLRHLQVKKCQRMREIVVANGDEENENLIFPQLTFLVIEDLQNLVSFYVGNCIVEFSSLKQLRISNCISFERFITSFASANVRYNAPLGPLAFKEKVVFSNLEELQLSSIIIVNIIWNNLMTSGFKNLTKLIIHGCDNLEYLFSSFMVTDLLKLRHLQVKKCQRMSKIIVANAKVEEQMLIFPQLTFLVLEDLQNLISFNAGNYTTVEFSSLKQLRILNCINFEGFIKFFPCTNVTYDTPSFFWKKIGFSSNLEELQLCSIGNIDTIWHTSMISCFEKLKKLIIHDCKNLKYLFSSSVASDSEGMIQLLLPKLKRLELGDLPQLKSICWERAAMVCDSLEWIIIRNCYSLRRFPLYLPQLENGQPSPPPSLKQIVVWPQEWWKSLKWDHPNAERVLLQFCERYHSFPSKLVEGRIKRLELTDIDVENTWVPPSVQELFLNGCNYLRSLNDISSTKYAEELKCCRIRDCNGVKFVFSSSINLLAQKLEALDLFSLENLEALFEAEAITKSPLPPDTFSSLKTISVWHCNKIKTLFPFWMNLQSLEEIHIGCCDQMEEIIVWDAEEAGGEKEGVILPKLESLKLKELPALKSICSRRAVMVCDSVEEIQIENCQGLRRIPLYLPLLDDGQPSPPPFLKQINVLPQKWGESWWESLEWDHPDAKAVLLRFRNFDW</sequence>
<feature type="domain" description="Disease resistance protein At4g27190-like leucine-rich repeats" evidence="2">
    <location>
        <begin position="221"/>
        <end position="348"/>
    </location>
</feature>
<dbReference type="SUPFAM" id="SSF52047">
    <property type="entry name" value="RNI-like"/>
    <property type="match status" value="1"/>
</dbReference>
<keyword evidence="1" id="KW-0611">Plant defense</keyword>
<reference evidence="3 4" key="1">
    <citation type="journal article" date="2021" name="Commun. Biol.">
        <title>The genome of Shorea leprosula (Dipterocarpaceae) highlights the ecological relevance of drought in aseasonal tropical rainforests.</title>
        <authorList>
            <person name="Ng K.K.S."/>
            <person name="Kobayashi M.J."/>
            <person name="Fawcett J.A."/>
            <person name="Hatakeyama M."/>
            <person name="Paape T."/>
            <person name="Ng C.H."/>
            <person name="Ang C.C."/>
            <person name="Tnah L.H."/>
            <person name="Lee C.T."/>
            <person name="Nishiyama T."/>
            <person name="Sese J."/>
            <person name="O'Brien M.J."/>
            <person name="Copetti D."/>
            <person name="Mohd Noor M.I."/>
            <person name="Ong R.C."/>
            <person name="Putra M."/>
            <person name="Sireger I.Z."/>
            <person name="Indrioko S."/>
            <person name="Kosugi Y."/>
            <person name="Izuno A."/>
            <person name="Isagi Y."/>
            <person name="Lee S.L."/>
            <person name="Shimizu K.K."/>
        </authorList>
    </citation>
    <scope>NUCLEOTIDE SEQUENCE [LARGE SCALE GENOMIC DNA]</scope>
    <source>
        <strain evidence="3">214</strain>
    </source>
</reference>
<dbReference type="EMBL" id="BPVZ01000070">
    <property type="protein sequence ID" value="GKV25713.1"/>
    <property type="molecule type" value="Genomic_DNA"/>
</dbReference>
<gene>
    <name evidence="3" type="ORF">SLEP1_g35108</name>
</gene>
<name>A0AAV5KM57_9ROSI</name>
<dbReference type="Pfam" id="PF23247">
    <property type="entry name" value="LRR_RPS2"/>
    <property type="match status" value="3"/>
</dbReference>
<dbReference type="SUPFAM" id="SSF52058">
    <property type="entry name" value="L domain-like"/>
    <property type="match status" value="1"/>
</dbReference>
<evidence type="ECO:0000256" key="1">
    <source>
        <dbReference type="ARBA" id="ARBA00022821"/>
    </source>
</evidence>
<organism evidence="3 4">
    <name type="scientific">Rubroshorea leprosula</name>
    <dbReference type="NCBI Taxonomy" id="152421"/>
    <lineage>
        <taxon>Eukaryota</taxon>
        <taxon>Viridiplantae</taxon>
        <taxon>Streptophyta</taxon>
        <taxon>Embryophyta</taxon>
        <taxon>Tracheophyta</taxon>
        <taxon>Spermatophyta</taxon>
        <taxon>Magnoliopsida</taxon>
        <taxon>eudicotyledons</taxon>
        <taxon>Gunneridae</taxon>
        <taxon>Pentapetalae</taxon>
        <taxon>rosids</taxon>
        <taxon>malvids</taxon>
        <taxon>Malvales</taxon>
        <taxon>Dipterocarpaceae</taxon>
        <taxon>Rubroshorea</taxon>
    </lineage>
</organism>
<dbReference type="InterPro" id="IPR032675">
    <property type="entry name" value="LRR_dom_sf"/>
</dbReference>
<keyword evidence="4" id="KW-1185">Reference proteome</keyword>
<evidence type="ECO:0000313" key="4">
    <source>
        <dbReference type="Proteomes" id="UP001054252"/>
    </source>
</evidence>
<feature type="domain" description="Disease resistance protein At4g27190-like leucine-rich repeats" evidence="2">
    <location>
        <begin position="551"/>
        <end position="664"/>
    </location>
</feature>
<dbReference type="Gene3D" id="3.80.10.10">
    <property type="entry name" value="Ribonuclease Inhibitor"/>
    <property type="match status" value="4"/>
</dbReference>
<evidence type="ECO:0000313" key="3">
    <source>
        <dbReference type="EMBL" id="GKV25713.1"/>
    </source>
</evidence>
<feature type="domain" description="Disease resistance protein At4g27190-like leucine-rich repeats" evidence="2">
    <location>
        <begin position="72"/>
        <end position="210"/>
    </location>
</feature>
<dbReference type="InterPro" id="IPR050905">
    <property type="entry name" value="Plant_NBS-LRR"/>
</dbReference>